<dbReference type="Pfam" id="PF03374">
    <property type="entry name" value="ANT"/>
    <property type="match status" value="1"/>
</dbReference>
<proteinExistence type="predicted"/>
<dbReference type="InterPro" id="IPR003497">
    <property type="entry name" value="BRO_N_domain"/>
</dbReference>
<dbReference type="SMART" id="SM01040">
    <property type="entry name" value="Bro-N"/>
    <property type="match status" value="1"/>
</dbReference>
<reference evidence="2 3" key="1">
    <citation type="submission" date="2015-11" db="EMBL/GenBank/DDBJ databases">
        <authorList>
            <person name="Zhang Y."/>
            <person name="Guo Z."/>
        </authorList>
    </citation>
    <scope>NUCLEOTIDE SEQUENCE [LARGE SCALE GENOMIC DNA]</scope>
    <source>
        <strain evidence="3">gdw1</strain>
    </source>
</reference>
<evidence type="ECO:0000259" key="1">
    <source>
        <dbReference type="PROSITE" id="PS51750"/>
    </source>
</evidence>
<dbReference type="OMA" id="SGQNRNM"/>
<dbReference type="EMBL" id="LNZG01000023">
    <property type="protein sequence ID" value="ODA89994.1"/>
    <property type="molecule type" value="Genomic_DNA"/>
</dbReference>
<dbReference type="GO" id="GO:0003677">
    <property type="term" value="F:DNA binding"/>
    <property type="evidence" value="ECO:0007669"/>
    <property type="project" value="InterPro"/>
</dbReference>
<gene>
    <name evidence="2" type="ORF">ATY41_02835</name>
</gene>
<dbReference type="RefSeq" id="WP_011187004.1">
    <property type="nucleotide sequence ID" value="NZ_LNZG01000023.1"/>
</dbReference>
<evidence type="ECO:0000313" key="3">
    <source>
        <dbReference type="Proteomes" id="UP000094426"/>
    </source>
</evidence>
<protein>
    <recommendedName>
        <fullName evidence="1">Bro-N domain-containing protein</fullName>
    </recommendedName>
</protein>
<name>A0A1E2SJZ5_LEIXY</name>
<dbReference type="Pfam" id="PF02498">
    <property type="entry name" value="Bro-N"/>
    <property type="match status" value="1"/>
</dbReference>
<organism evidence="2 3">
    <name type="scientific">Leifsonia xyli subsp. xyli</name>
    <dbReference type="NCBI Taxonomy" id="59736"/>
    <lineage>
        <taxon>Bacteria</taxon>
        <taxon>Bacillati</taxon>
        <taxon>Actinomycetota</taxon>
        <taxon>Actinomycetes</taxon>
        <taxon>Micrococcales</taxon>
        <taxon>Microbacteriaceae</taxon>
        <taxon>Leifsonia</taxon>
    </lineage>
</organism>
<accession>A0A1E2SJZ5</accession>
<dbReference type="PROSITE" id="PS51750">
    <property type="entry name" value="BRO_N"/>
    <property type="match status" value="1"/>
</dbReference>
<dbReference type="InterPro" id="IPR005039">
    <property type="entry name" value="Ant_C"/>
</dbReference>
<dbReference type="PANTHER" id="PTHR36180:SF2">
    <property type="entry name" value="BRO FAMILY PROTEIN"/>
    <property type="match status" value="1"/>
</dbReference>
<dbReference type="PANTHER" id="PTHR36180">
    <property type="entry name" value="DNA-BINDING PROTEIN-RELATED-RELATED"/>
    <property type="match status" value="1"/>
</dbReference>
<feature type="domain" description="Bro-N" evidence="1">
    <location>
        <begin position="1"/>
        <end position="106"/>
    </location>
</feature>
<dbReference type="AlphaFoldDB" id="A0A1E2SJZ5"/>
<sequence length="260" mass="28864">MSSTEIIPFTFEEVNVRTVLVDGEPWFILRDVLSVLGLSNPTEAVRSLDEDEFSTTELSLDGQRRNYYLVNEPGLYSLILRSRKTEARAFKRWVTHEVLPQIRRTGSYSVVPADDVALPQNYVEALEALLVREKANQQLIVENAGLVPRAGAWDAIASAVGDYSVGDAAKILSRAGIPTGPQRLFAQLEGIRWVYRGGDGKWRAYAERVEKGYLAEKAQFHHHPATGDLVLDAPQVRGTVKGVDRLRQRLHVGALTAVTA</sequence>
<evidence type="ECO:0000313" key="2">
    <source>
        <dbReference type="EMBL" id="ODA89994.1"/>
    </source>
</evidence>
<dbReference type="Proteomes" id="UP000094426">
    <property type="component" value="Unassembled WGS sequence"/>
</dbReference>
<comment type="caution">
    <text evidence="2">The sequence shown here is derived from an EMBL/GenBank/DDBJ whole genome shotgun (WGS) entry which is preliminary data.</text>
</comment>